<reference evidence="2 3" key="1">
    <citation type="journal article" date="2018" name="Sci. Rep.">
        <title>Genomic signatures of local adaptation to the degree of environmental predictability in rotifers.</title>
        <authorList>
            <person name="Franch-Gras L."/>
            <person name="Hahn C."/>
            <person name="Garcia-Roger E.M."/>
            <person name="Carmona M.J."/>
            <person name="Serra M."/>
            <person name="Gomez A."/>
        </authorList>
    </citation>
    <scope>NUCLEOTIDE SEQUENCE [LARGE SCALE GENOMIC DNA]</scope>
    <source>
        <strain evidence="2">HYR1</strain>
    </source>
</reference>
<evidence type="ECO:0000313" key="3">
    <source>
        <dbReference type="Proteomes" id="UP000276133"/>
    </source>
</evidence>
<keyword evidence="3" id="KW-1185">Reference proteome</keyword>
<dbReference type="AlphaFoldDB" id="A0A3M7PLD3"/>
<feature type="transmembrane region" description="Helical" evidence="1">
    <location>
        <begin position="51"/>
        <end position="74"/>
    </location>
</feature>
<evidence type="ECO:0000313" key="2">
    <source>
        <dbReference type="EMBL" id="RMZ99912.1"/>
    </source>
</evidence>
<protein>
    <submittedName>
        <fullName evidence="2">Uncharacterized protein</fullName>
    </submittedName>
</protein>
<sequence>MVFLIIYIFTCITSVGNGLGISYTLNNVILLIISAFPIAYLRSFQAYLTFAYACVISSCIDLLIISMTLALVQINTDQKLNYFAPIIFGSVFILIKFFISISEIQIARFLADEPELKLSFSIDIFNHTKYPIYSVCNINSENEKNTDDITSCFKKEPQSPAIRTVPVEI</sequence>
<keyword evidence="1" id="KW-0472">Membrane</keyword>
<comment type="caution">
    <text evidence="2">The sequence shown here is derived from an EMBL/GenBank/DDBJ whole genome shotgun (WGS) entry which is preliminary data.</text>
</comment>
<dbReference type="EMBL" id="REGN01009996">
    <property type="protein sequence ID" value="RMZ99912.1"/>
    <property type="molecule type" value="Genomic_DNA"/>
</dbReference>
<feature type="transmembrane region" description="Helical" evidence="1">
    <location>
        <begin position="28"/>
        <end position="44"/>
    </location>
</feature>
<name>A0A3M7PLD3_BRAPC</name>
<organism evidence="2 3">
    <name type="scientific">Brachionus plicatilis</name>
    <name type="common">Marine rotifer</name>
    <name type="synonym">Brachionus muelleri</name>
    <dbReference type="NCBI Taxonomy" id="10195"/>
    <lineage>
        <taxon>Eukaryota</taxon>
        <taxon>Metazoa</taxon>
        <taxon>Spiralia</taxon>
        <taxon>Gnathifera</taxon>
        <taxon>Rotifera</taxon>
        <taxon>Eurotatoria</taxon>
        <taxon>Monogononta</taxon>
        <taxon>Pseudotrocha</taxon>
        <taxon>Ploima</taxon>
        <taxon>Brachionidae</taxon>
        <taxon>Brachionus</taxon>
    </lineage>
</organism>
<feature type="transmembrane region" description="Helical" evidence="1">
    <location>
        <begin position="80"/>
        <end position="99"/>
    </location>
</feature>
<accession>A0A3M7PLD3</accession>
<dbReference type="OrthoDB" id="10464776at2759"/>
<keyword evidence="1" id="KW-0812">Transmembrane</keyword>
<gene>
    <name evidence="2" type="ORF">BpHYR1_021912</name>
</gene>
<evidence type="ECO:0000256" key="1">
    <source>
        <dbReference type="SAM" id="Phobius"/>
    </source>
</evidence>
<keyword evidence="1" id="KW-1133">Transmembrane helix</keyword>
<dbReference type="Proteomes" id="UP000276133">
    <property type="component" value="Unassembled WGS sequence"/>
</dbReference>
<proteinExistence type="predicted"/>